<accession>A0A916E9E1</accession>
<comment type="caution">
    <text evidence="1">The sequence shown here is derived from an EMBL/GenBank/DDBJ whole genome shotgun (WGS) entry which is preliminary data.</text>
</comment>
<protein>
    <submittedName>
        <fullName evidence="1">Uncharacterized protein</fullName>
    </submittedName>
</protein>
<reference evidence="1" key="1">
    <citation type="submission" date="2020-05" db="EMBL/GenBank/DDBJ databases">
        <authorList>
            <person name="Rincon C."/>
            <person name="Sanders R I."/>
            <person name="Robbins C."/>
            <person name="Chaturvedi A."/>
        </authorList>
    </citation>
    <scope>NUCLEOTIDE SEQUENCE</scope>
    <source>
        <strain evidence="1">CHB12</strain>
    </source>
</reference>
<sequence length="68" mass="7480">MFLLRHILQKFATSSTRSLHTAAGEVTGLVGVGGLTMYGTGYIVRKEDQNELKALEARLETHFTGLEN</sequence>
<dbReference type="AlphaFoldDB" id="A0A916E9E1"/>
<dbReference type="EMBL" id="CAGKOT010000020">
    <property type="protein sequence ID" value="CAB5364684.1"/>
    <property type="molecule type" value="Genomic_DNA"/>
</dbReference>
<dbReference type="Proteomes" id="UP000684084">
    <property type="component" value="Unassembled WGS sequence"/>
</dbReference>
<evidence type="ECO:0000313" key="2">
    <source>
        <dbReference type="Proteomes" id="UP000684084"/>
    </source>
</evidence>
<gene>
    <name evidence="1" type="ORF">CHRIB12_LOCUS10080</name>
</gene>
<proteinExistence type="predicted"/>
<name>A0A916E9E1_9GLOM</name>
<evidence type="ECO:0000313" key="1">
    <source>
        <dbReference type="EMBL" id="CAB5364684.1"/>
    </source>
</evidence>
<organism evidence="1 2">
    <name type="scientific">Rhizophagus irregularis</name>
    <dbReference type="NCBI Taxonomy" id="588596"/>
    <lineage>
        <taxon>Eukaryota</taxon>
        <taxon>Fungi</taxon>
        <taxon>Fungi incertae sedis</taxon>
        <taxon>Mucoromycota</taxon>
        <taxon>Glomeromycotina</taxon>
        <taxon>Glomeromycetes</taxon>
        <taxon>Glomerales</taxon>
        <taxon>Glomeraceae</taxon>
        <taxon>Rhizophagus</taxon>
    </lineage>
</organism>